<accession>A0ABW5QC28</accession>
<sequence>MSMPTIPPEPHRPDKNDVVIDLLESIALEEIALANLMKAEAEKMKAFVGDCCDFPSDPTNEEIIKFNRNVNQFLETLVMKEWLLLRKLQNVTTLFHDSSNHCHHKHDDCDHHDHYEHHEHKPKRHRPVCKCSCSECQIAELKGRKCHCIEPRKKKCGCGWHEPCDCFKHDEPSHCDCDKDKDICDCDQKPDREYLD</sequence>
<dbReference type="Pfam" id="PF26595">
    <property type="entry name" value="A_ENA"/>
    <property type="match status" value="1"/>
</dbReference>
<dbReference type="InterPro" id="IPR058705">
    <property type="entry name" value="A_ENA"/>
</dbReference>
<gene>
    <name evidence="1" type="ORF">ACFSW4_11485</name>
</gene>
<evidence type="ECO:0000313" key="1">
    <source>
        <dbReference type="EMBL" id="MFD2639493.1"/>
    </source>
</evidence>
<evidence type="ECO:0000313" key="2">
    <source>
        <dbReference type="Proteomes" id="UP001597452"/>
    </source>
</evidence>
<keyword evidence="2" id="KW-1185">Reference proteome</keyword>
<dbReference type="Proteomes" id="UP001597452">
    <property type="component" value="Unassembled WGS sequence"/>
</dbReference>
<name>A0ABW5QC28_9BACI</name>
<dbReference type="EMBL" id="JBHUMZ010000025">
    <property type="protein sequence ID" value="MFD2639493.1"/>
    <property type="molecule type" value="Genomic_DNA"/>
</dbReference>
<comment type="caution">
    <text evidence="1">The sequence shown here is derived from an EMBL/GenBank/DDBJ whole genome shotgun (WGS) entry which is preliminary data.</text>
</comment>
<reference evidence="2" key="1">
    <citation type="journal article" date="2019" name="Int. J. Syst. Evol. Microbiol.">
        <title>The Global Catalogue of Microorganisms (GCM) 10K type strain sequencing project: providing services to taxonomists for standard genome sequencing and annotation.</title>
        <authorList>
            <consortium name="The Broad Institute Genomics Platform"/>
            <consortium name="The Broad Institute Genome Sequencing Center for Infectious Disease"/>
            <person name="Wu L."/>
            <person name="Ma J."/>
        </authorList>
    </citation>
    <scope>NUCLEOTIDE SEQUENCE [LARGE SCALE GENOMIC DNA]</scope>
    <source>
        <strain evidence="2">TISTR 1571</strain>
    </source>
</reference>
<protein>
    <submittedName>
        <fullName evidence="1">Uncharacterized protein</fullName>
    </submittedName>
</protein>
<dbReference type="RefSeq" id="WP_377329422.1">
    <property type="nucleotide sequence ID" value="NZ_JBHUMZ010000025.1"/>
</dbReference>
<proteinExistence type="predicted"/>
<organism evidence="1 2">
    <name type="scientific">Piscibacillus salipiscarius</name>
    <dbReference type="NCBI Taxonomy" id="299480"/>
    <lineage>
        <taxon>Bacteria</taxon>
        <taxon>Bacillati</taxon>
        <taxon>Bacillota</taxon>
        <taxon>Bacilli</taxon>
        <taxon>Bacillales</taxon>
        <taxon>Bacillaceae</taxon>
        <taxon>Piscibacillus</taxon>
    </lineage>
</organism>